<evidence type="ECO:0000313" key="3">
    <source>
        <dbReference type="EMBL" id="MFC3099193.1"/>
    </source>
</evidence>
<accession>A0ABV7EBH1</accession>
<dbReference type="InterPro" id="IPR024983">
    <property type="entry name" value="CHAT_dom"/>
</dbReference>
<protein>
    <submittedName>
        <fullName evidence="3">CHAT domain-containing tetratricopeptide repeat protein</fullName>
    </submittedName>
</protein>
<organism evidence="3 4">
    <name type="scientific">Alteraurantiacibacter palmitatis</name>
    <dbReference type="NCBI Taxonomy" id="2054628"/>
    <lineage>
        <taxon>Bacteria</taxon>
        <taxon>Pseudomonadati</taxon>
        <taxon>Pseudomonadota</taxon>
        <taxon>Alphaproteobacteria</taxon>
        <taxon>Sphingomonadales</taxon>
        <taxon>Erythrobacteraceae</taxon>
        <taxon>Alteraurantiacibacter</taxon>
    </lineage>
</organism>
<keyword evidence="4" id="KW-1185">Reference proteome</keyword>
<reference evidence="4" key="1">
    <citation type="journal article" date="2019" name="Int. J. Syst. Evol. Microbiol.">
        <title>The Global Catalogue of Microorganisms (GCM) 10K type strain sequencing project: providing services to taxonomists for standard genome sequencing and annotation.</title>
        <authorList>
            <consortium name="The Broad Institute Genomics Platform"/>
            <consortium name="The Broad Institute Genome Sequencing Center for Infectious Disease"/>
            <person name="Wu L."/>
            <person name="Ma J."/>
        </authorList>
    </citation>
    <scope>NUCLEOTIDE SEQUENCE [LARGE SCALE GENOMIC DNA]</scope>
    <source>
        <strain evidence="4">KCTC 52607</strain>
    </source>
</reference>
<evidence type="ECO:0000259" key="2">
    <source>
        <dbReference type="Pfam" id="PF12770"/>
    </source>
</evidence>
<comment type="caution">
    <text evidence="3">The sequence shown here is derived from an EMBL/GenBank/DDBJ whole genome shotgun (WGS) entry which is preliminary data.</text>
</comment>
<evidence type="ECO:0000256" key="1">
    <source>
        <dbReference type="SAM" id="SignalP"/>
    </source>
</evidence>
<dbReference type="SUPFAM" id="SSF48452">
    <property type="entry name" value="TPR-like"/>
    <property type="match status" value="1"/>
</dbReference>
<dbReference type="Gene3D" id="1.25.40.10">
    <property type="entry name" value="Tetratricopeptide repeat domain"/>
    <property type="match status" value="1"/>
</dbReference>
<dbReference type="InterPro" id="IPR011990">
    <property type="entry name" value="TPR-like_helical_dom_sf"/>
</dbReference>
<dbReference type="Proteomes" id="UP001595456">
    <property type="component" value="Unassembled WGS sequence"/>
</dbReference>
<feature type="chain" id="PRO_5047066854" evidence="1">
    <location>
        <begin position="30"/>
        <end position="1019"/>
    </location>
</feature>
<feature type="domain" description="CHAT" evidence="2">
    <location>
        <begin position="677"/>
        <end position="1012"/>
    </location>
</feature>
<gene>
    <name evidence="3" type="ORF">ACFODU_15455</name>
</gene>
<feature type="signal peptide" evidence="1">
    <location>
        <begin position="1"/>
        <end position="29"/>
    </location>
</feature>
<dbReference type="Pfam" id="PF12770">
    <property type="entry name" value="CHAT"/>
    <property type="match status" value="1"/>
</dbReference>
<evidence type="ECO:0000313" key="4">
    <source>
        <dbReference type="Proteomes" id="UP001595456"/>
    </source>
</evidence>
<proteinExistence type="predicted"/>
<dbReference type="RefSeq" id="WP_336924338.1">
    <property type="nucleotide sequence ID" value="NZ_JBANRO010000001.1"/>
</dbReference>
<keyword evidence="1" id="KW-0732">Signal</keyword>
<name>A0ABV7EBH1_9SPHN</name>
<dbReference type="EMBL" id="JBHRST010000022">
    <property type="protein sequence ID" value="MFC3099193.1"/>
    <property type="molecule type" value="Genomic_DNA"/>
</dbReference>
<sequence>MAHTAARLARLALALGVSCGLVLSAPPSAAQSLAQSVSLRDSVPIGSDGLCEAQIQSPRPGQGLFDRQYRIVCRDAAASVGELQIVGGDTPQMALARLAGADATCRVAPAGSIGGGLNNVAAQLCTSPGKAVERLVLAGTRGGRTFAAAGLAVYADALRLGLATLAGDRLVEGAVNVPLTQAGDAQAFARAQAEAISAEIALSEAYRRSNAGLFAEAAEFFGVSATNLPGQNATEALLNAALQQSNLGNFAEARNLFAKAADDAAGNPLLARLARNFRSLDALNRADPAAALAVLDAPLPQLVDSMEATLQLQIDTVMAERLSSEGGNPVAGAGAVLTLAERLQLLDGQATYLRGTALRLLGHAAEADDLLRRAYADITAVREARVVTVLWLRAQILGDLGTLAEARGETGEAEARHRQAIGLLAATYPGSPALASATAQLAGLYARSGRREEAASLFRQLVANAGDDAHTPALRRHLAPWFALLAEPQANPAEAAEDMFAASQLMLRPGLAQTQAVLARELSGGSDEAAQLFRQAINLGRAIEMKRIEVLTAESQAEQDASLAAALPAMRGELDLLRQRQLDVQQQLAAYPRYRAVSSGRITLGELQATLGDGEGYLKLVMLDDAAYAIYANRISATAYRLDASPARIAQMVDTLRDSIAIEEGGQTITYPFELGVARQLATTLLGPVNDRLAQVRHLIFEPDGALLRLPINLLVMDDASVERYAARTADPDADPYDYRGTAWLGRAMQVTTSVSPASFRDVRAARRSQARGEYLGLGQNVPLLENAVFSPGTRSGIADERCFWSPLTWSNPVKADELRTASAILGSGGGGVALLTDGDFTDTRLKAMNDLNQYRILHFATHGLVTSPQPECPPRPALLTSFGDAESDGLLSFAEIFDLSLDADLVILSACNTASVGGLAASREAGIATGGDFALDGLVRAFVGAGGRNVVASHWPVPDDYDATGRLIGGFFDAGRGQSIAEALRLAQLGLMDDADTSHPFYWSAFAVVGDGAIALRR</sequence>